<dbReference type="Gene3D" id="3.30.70.1230">
    <property type="entry name" value="Nucleotide cyclase"/>
    <property type="match status" value="1"/>
</dbReference>
<feature type="transmembrane region" description="Helical" evidence="1">
    <location>
        <begin position="192"/>
        <end position="212"/>
    </location>
</feature>
<organism evidence="3">
    <name type="scientific">marine metagenome</name>
    <dbReference type="NCBI Taxonomy" id="408172"/>
    <lineage>
        <taxon>unclassified sequences</taxon>
        <taxon>metagenomes</taxon>
        <taxon>ecological metagenomes</taxon>
    </lineage>
</organism>
<dbReference type="PANTHER" id="PTHR43081:SF19">
    <property type="entry name" value="PH-SENSITIVE ADENYLATE CYCLASE RV1264"/>
    <property type="match status" value="1"/>
</dbReference>
<dbReference type="InterPro" id="IPR029787">
    <property type="entry name" value="Nucleotide_cyclase"/>
</dbReference>
<dbReference type="Gene3D" id="1.25.40.10">
    <property type="entry name" value="Tetratricopeptide repeat domain"/>
    <property type="match status" value="1"/>
</dbReference>
<evidence type="ECO:0000313" key="3">
    <source>
        <dbReference type="EMBL" id="SVA84331.1"/>
    </source>
</evidence>
<keyword evidence="1" id="KW-1133">Transmembrane helix</keyword>
<dbReference type="InterPro" id="IPR050697">
    <property type="entry name" value="Adenylyl/Guanylyl_Cyclase_3/4"/>
</dbReference>
<reference evidence="3" key="1">
    <citation type="submission" date="2018-05" db="EMBL/GenBank/DDBJ databases">
        <authorList>
            <person name="Lanie J.A."/>
            <person name="Ng W.-L."/>
            <person name="Kazmierczak K.M."/>
            <person name="Andrzejewski T.M."/>
            <person name="Davidsen T.M."/>
            <person name="Wayne K.J."/>
            <person name="Tettelin H."/>
            <person name="Glass J.I."/>
            <person name="Rusch D."/>
            <person name="Podicherti R."/>
            <person name="Tsui H.-C.T."/>
            <person name="Winkler M.E."/>
        </authorList>
    </citation>
    <scope>NUCLEOTIDE SEQUENCE</scope>
</reference>
<keyword evidence="1" id="KW-0812">Transmembrane</keyword>
<feature type="domain" description="Guanylate cyclase" evidence="2">
    <location>
        <begin position="10"/>
        <end position="117"/>
    </location>
</feature>
<dbReference type="CDD" id="cd07302">
    <property type="entry name" value="CHD"/>
    <property type="match status" value="1"/>
</dbReference>
<gene>
    <name evidence="3" type="ORF">METZ01_LOCUS137185</name>
</gene>
<dbReference type="AlphaFoldDB" id="A0A381Z5Y5"/>
<dbReference type="SUPFAM" id="SSF55073">
    <property type="entry name" value="Nucleotide cyclase"/>
    <property type="match status" value="1"/>
</dbReference>
<dbReference type="InterPro" id="IPR001054">
    <property type="entry name" value="A/G_cyclase"/>
</dbReference>
<accession>A0A381Z5Y5</accession>
<dbReference type="PROSITE" id="PS50125">
    <property type="entry name" value="GUANYLATE_CYCLASE_2"/>
    <property type="match status" value="1"/>
</dbReference>
<keyword evidence="1" id="KW-0472">Membrane</keyword>
<dbReference type="EMBL" id="UINC01019974">
    <property type="protein sequence ID" value="SVA84331.1"/>
    <property type="molecule type" value="Genomic_DNA"/>
</dbReference>
<dbReference type="Pfam" id="PF00211">
    <property type="entry name" value="Guanylate_cyc"/>
    <property type="match status" value="1"/>
</dbReference>
<name>A0A381Z5Y5_9ZZZZ</name>
<evidence type="ECO:0000259" key="2">
    <source>
        <dbReference type="PROSITE" id="PS50125"/>
    </source>
</evidence>
<protein>
    <recommendedName>
        <fullName evidence="2">Guanylate cyclase domain-containing protein</fullName>
    </recommendedName>
</protein>
<evidence type="ECO:0000256" key="1">
    <source>
        <dbReference type="SAM" id="Phobius"/>
    </source>
</evidence>
<dbReference type="PANTHER" id="PTHR43081">
    <property type="entry name" value="ADENYLATE CYCLASE, TERMINAL-DIFFERENTIATION SPECIFIC-RELATED"/>
    <property type="match status" value="1"/>
</dbReference>
<dbReference type="GO" id="GO:0035556">
    <property type="term" value="P:intracellular signal transduction"/>
    <property type="evidence" value="ECO:0007669"/>
    <property type="project" value="InterPro"/>
</dbReference>
<proteinExistence type="predicted"/>
<dbReference type="GO" id="GO:0006171">
    <property type="term" value="P:cAMP biosynthetic process"/>
    <property type="evidence" value="ECO:0007669"/>
    <property type="project" value="TreeGrafter"/>
</dbReference>
<dbReference type="InterPro" id="IPR011990">
    <property type="entry name" value="TPR-like_helical_dom_sf"/>
</dbReference>
<sequence>MSEATRKLAAIVFTDIVGFTKLSAKDEKKAFQLLDTQRDLLKPIVKTFNGDWLKEMGDGLLLTFSTVSAAVECSIQIQSAVKDIENLDLRIGIHEGEITEKDGDVFGDDVNVASRIEPFSAAGGISISGKVQQNISSLPEYRTEYLGQPSFKGVAQKVEVYCIVSHSLPKPKLDKINAKLDSGSNKSLFKRIIFPITGFVFTLIGGIVWFILPLLSFGSANEGENYEKRIAVLYFENRGETKDLYFADGLTEEIISRLSRVKDLSVVSKFDIAEFKGKNINIENIKDKTKADFILSGNVLRINDKIKITAELTDIIKREVPWGDTFERNVTDIFSVQDEVALNIVNNLDMNISSRDRESVTIDPTSNVKVFDRLAKAKASAYNLRTTDDGIDNMINTLNEIVSDDSTYADALSTRGFYLFLKYWYQGYWTKAEKLEKGKVILKNCLIDLETSLRYDSSNRIALAFLPVAHLVSLWNEPSATSKIFTARKALVEVNEFREKYPDDFMSNFVKGLYHRLKARMAAISSDSDYDLAVKHLALSIEQTRNAIRNNISDPMIKNIYEESLNNLAYFQQTYSDYSSAIEYYNELEEINMRDKQYERLSRAYSSHATTLQLVGNYELSIDYSFKYEKLNNHLKSPSVPYLAKILISSNYIYMGEPKIGIDILQELQNDYSTIAKTGLDVGSGYYYYLAKASIGLGKNKEAIKYLSSFIDLFDQLVIEKAGNEFHLWTVTGKRMVGKSLLALAYAKDGKDKKSSDFIESITTEIPT</sequence>
<dbReference type="SUPFAM" id="SSF48452">
    <property type="entry name" value="TPR-like"/>
    <property type="match status" value="1"/>
</dbReference>
<feature type="non-terminal residue" evidence="3">
    <location>
        <position position="768"/>
    </location>
</feature>